<sequence length="628" mass="70858">MKSESDSESDVAYSTNTNRREHHENDLYESDLQLAAELGKTLLERNQELENNVRHQHLVIAEKSKEVELLTKQASALREVNDSRLKIYEQLESSIADLERTNQRLQTESSEDKKRIKSLCNSIETLEKKCEELQELADELKKHQFISQKRVLSLDSGFHDDTFSVHQDICVDQEVIKLRASASKLKSQLAREQQEKLDLQTEIEILIQENVHLQYQLQLFQEEVKSSLDIELQTEIANRNDNCPDCQFTLPVIDGEETNENLDCDVEAEEVAEIGECTLVQLRNGVLAYGSQESLLPLSCAMESKIHSSNIHKGVSLLSELDAQYRDLIDKYENILSSHRYTLEETAAQSSDIEGSKSANKIDDETTNNCKLDAKQPGNELTATLHWSSTLPEFSGAKSGIEELSEVGDSSLSSGFSESSERGMIDQQVQTEQLFETGREETAFRKTLDLSSSSNCLNGHFSHSPPEYKRLFEEIFAVLKKSLHSDLEANKQLPLTPSLEEGIQISNEQPKINKLSPTKVSLISQPKSNTVGFNSPHLSAESKLLKNKPLDGKFSRRMEIIGNLNSKSPDCKVSRNPAWLSVQDFFLPKPFSHPTFKARLAGNLTYADVLKKGRHICKTGTYRNKDKP</sequence>
<accession>A0ABM1S7C1</accession>
<evidence type="ECO:0000256" key="2">
    <source>
        <dbReference type="ARBA" id="ARBA00023054"/>
    </source>
</evidence>
<feature type="region of interest" description="Disordered" evidence="4">
    <location>
        <begin position="1"/>
        <end position="26"/>
    </location>
</feature>
<dbReference type="PANTHER" id="PTHR19232:SF7">
    <property type="entry name" value="CENTROCORTIN, ISOFORM A"/>
    <property type="match status" value="1"/>
</dbReference>
<feature type="coiled-coil region" evidence="3">
    <location>
        <begin position="32"/>
        <end position="143"/>
    </location>
</feature>
<organism evidence="5 6">
    <name type="scientific">Limulus polyphemus</name>
    <name type="common">Atlantic horseshoe crab</name>
    <dbReference type="NCBI Taxonomy" id="6850"/>
    <lineage>
        <taxon>Eukaryota</taxon>
        <taxon>Metazoa</taxon>
        <taxon>Ecdysozoa</taxon>
        <taxon>Arthropoda</taxon>
        <taxon>Chelicerata</taxon>
        <taxon>Merostomata</taxon>
        <taxon>Xiphosura</taxon>
        <taxon>Limulidae</taxon>
        <taxon>Limulus</taxon>
    </lineage>
</organism>
<keyword evidence="5" id="KW-1185">Reference proteome</keyword>
<evidence type="ECO:0000256" key="1">
    <source>
        <dbReference type="ARBA" id="ARBA00009019"/>
    </source>
</evidence>
<evidence type="ECO:0000256" key="3">
    <source>
        <dbReference type="SAM" id="Coils"/>
    </source>
</evidence>
<reference evidence="6" key="1">
    <citation type="submission" date="2025-08" db="UniProtKB">
        <authorList>
            <consortium name="RefSeq"/>
        </authorList>
    </citation>
    <scope>IDENTIFICATION</scope>
    <source>
        <tissue evidence="6">Muscle</tissue>
    </source>
</reference>
<dbReference type="PANTHER" id="PTHR19232">
    <property type="entry name" value="CENTROCORTIN FAMILY MEMBER"/>
    <property type="match status" value="1"/>
</dbReference>
<proteinExistence type="inferred from homology"/>
<evidence type="ECO:0000256" key="4">
    <source>
        <dbReference type="SAM" id="MobiDB-lite"/>
    </source>
</evidence>
<dbReference type="GeneID" id="106457773"/>
<dbReference type="InterPro" id="IPR026079">
    <property type="entry name" value="CDR2"/>
</dbReference>
<comment type="similarity">
    <text evidence="1">Belongs to the CDR2 family.</text>
</comment>
<gene>
    <name evidence="6" type="primary">LOC106457773</name>
</gene>
<evidence type="ECO:0000313" key="5">
    <source>
        <dbReference type="Proteomes" id="UP000694941"/>
    </source>
</evidence>
<protein>
    <submittedName>
        <fullName evidence="6">Cerebellar degeneration-related protein 2-like</fullName>
    </submittedName>
</protein>
<evidence type="ECO:0000313" key="6">
    <source>
        <dbReference type="RefSeq" id="XP_022239526.1"/>
    </source>
</evidence>
<name>A0ABM1S7C1_LIMPO</name>
<feature type="coiled-coil region" evidence="3">
    <location>
        <begin position="175"/>
        <end position="209"/>
    </location>
</feature>
<dbReference type="Proteomes" id="UP000694941">
    <property type="component" value="Unplaced"/>
</dbReference>
<keyword evidence="2 3" id="KW-0175">Coiled coil</keyword>
<dbReference type="RefSeq" id="XP_022239526.1">
    <property type="nucleotide sequence ID" value="XM_022383818.1"/>
</dbReference>